<comment type="similarity">
    <text evidence="1">Belongs to the IFRD family.</text>
</comment>
<dbReference type="InterPro" id="IPR016024">
    <property type="entry name" value="ARM-type_fold"/>
</dbReference>
<evidence type="ECO:0000259" key="3">
    <source>
        <dbReference type="Pfam" id="PF04836"/>
    </source>
</evidence>
<dbReference type="PANTHER" id="PTHR12354">
    <property type="entry name" value="INTERFERON-RELATED DEVELOPMENTAL REGULATOR"/>
    <property type="match status" value="1"/>
</dbReference>
<proteinExistence type="inferred from homology"/>
<dbReference type="PANTHER" id="PTHR12354:SF1">
    <property type="entry name" value="INTERFERON-RELATED DEVELOPMENTAL REGULATOR 1"/>
    <property type="match status" value="1"/>
</dbReference>
<name>A0A336K7T6_CULSO</name>
<feature type="compositionally biased region" description="Polar residues" evidence="2">
    <location>
        <begin position="9"/>
        <end position="23"/>
    </location>
</feature>
<accession>A0A336K7T6</accession>
<dbReference type="SUPFAM" id="SSF48371">
    <property type="entry name" value="ARM repeat"/>
    <property type="match status" value="1"/>
</dbReference>
<dbReference type="OMA" id="QCFEAIF"/>
<feature type="region of interest" description="Disordered" evidence="2">
    <location>
        <begin position="1"/>
        <end position="54"/>
    </location>
</feature>
<dbReference type="EMBL" id="UFQS01000107">
    <property type="protein sequence ID" value="SSW99718.1"/>
    <property type="molecule type" value="Genomic_DNA"/>
</dbReference>
<evidence type="ECO:0000256" key="2">
    <source>
        <dbReference type="SAM" id="MobiDB-lite"/>
    </source>
</evidence>
<reference evidence="6" key="2">
    <citation type="submission" date="2018-07" db="EMBL/GenBank/DDBJ databases">
        <authorList>
            <person name="Quirk P.G."/>
            <person name="Krulwich T.A."/>
        </authorList>
    </citation>
    <scope>NUCLEOTIDE SEQUENCE</scope>
</reference>
<evidence type="ECO:0000313" key="6">
    <source>
        <dbReference type="EMBL" id="SSX20098.1"/>
    </source>
</evidence>
<sequence>MPKHKKKNPVQSHNQNGASQNGYGSDDESLNDNDSLFSYQSEGNQDSTDGTEVEVDANEKYEDKLIQAMENATEKSAQTRTLALQAMAEILMQRYLPDFVDDRKITIMDLIEKSIKRGKGIEQAWGARLAALLIIQVGSDEEIIRTLTPVLRIAALDPSLSYDARAKCCLSLGLLNFLGNDDLGEIIELMKNFESIFCASYLKGDNSPSSAGAEAAALHSAALSAWGLLLTLLPPSDVAHMTEKPGSFPAIKNLLGLLRSAHLDVRVNSGELFALLYEQGRAHDDDYLEEYLPELINITRTLATDSHKYRAKRDRKTQRATFRDILHYFEEDTSPEINVRFGRESMCLDSWASHHQYTSFCNVMGPGINNHLAENEFLRDVLQLGAKLNEAEGLKKMTKAEKRFYNAEAFKARTKLRSKNRDKRSAVVN</sequence>
<dbReference type="InterPro" id="IPR039777">
    <property type="entry name" value="IFRD"/>
</dbReference>
<dbReference type="Pfam" id="PF04836">
    <property type="entry name" value="IFRD_C"/>
    <property type="match status" value="1"/>
</dbReference>
<evidence type="ECO:0000256" key="1">
    <source>
        <dbReference type="ARBA" id="ARBA00008828"/>
    </source>
</evidence>
<feature type="compositionally biased region" description="Polar residues" evidence="2">
    <location>
        <begin position="39"/>
        <end position="48"/>
    </location>
</feature>
<dbReference type="EMBL" id="UFQT01000107">
    <property type="protein sequence ID" value="SSX20098.1"/>
    <property type="molecule type" value="Genomic_DNA"/>
</dbReference>
<gene>
    <name evidence="5" type="primary">CSON000481</name>
</gene>
<dbReference type="VEuPathDB" id="VectorBase:CSON000481"/>
<organism evidence="5">
    <name type="scientific">Culicoides sonorensis</name>
    <name type="common">Biting midge</name>
    <dbReference type="NCBI Taxonomy" id="179676"/>
    <lineage>
        <taxon>Eukaryota</taxon>
        <taxon>Metazoa</taxon>
        <taxon>Ecdysozoa</taxon>
        <taxon>Arthropoda</taxon>
        <taxon>Hexapoda</taxon>
        <taxon>Insecta</taxon>
        <taxon>Pterygota</taxon>
        <taxon>Neoptera</taxon>
        <taxon>Endopterygota</taxon>
        <taxon>Diptera</taxon>
        <taxon>Nematocera</taxon>
        <taxon>Chironomoidea</taxon>
        <taxon>Ceratopogonidae</taxon>
        <taxon>Ceratopogoninae</taxon>
        <taxon>Culicoides</taxon>
        <taxon>Monoculicoides</taxon>
    </lineage>
</organism>
<reference evidence="5" key="1">
    <citation type="submission" date="2018-04" db="EMBL/GenBank/DDBJ databases">
        <authorList>
            <person name="Go L.Y."/>
            <person name="Mitchell J.A."/>
        </authorList>
    </citation>
    <scope>NUCLEOTIDE SEQUENCE</scope>
    <source>
        <tissue evidence="5">Whole organism</tissue>
    </source>
</reference>
<dbReference type="InterPro" id="IPR007701">
    <property type="entry name" value="Interferon-rel_develop_reg_N"/>
</dbReference>
<evidence type="ECO:0000259" key="4">
    <source>
        <dbReference type="Pfam" id="PF05004"/>
    </source>
</evidence>
<dbReference type="AlphaFoldDB" id="A0A336K7T6"/>
<protein>
    <submittedName>
        <fullName evidence="5">CSON000481 protein</fullName>
    </submittedName>
</protein>
<feature type="domain" description="Interferon-related developmental regulator N-terminal" evidence="4">
    <location>
        <begin position="39"/>
        <end position="330"/>
    </location>
</feature>
<dbReference type="InterPro" id="IPR006921">
    <property type="entry name" value="Interferon-rel_develop_reg_C"/>
</dbReference>
<dbReference type="Pfam" id="PF05004">
    <property type="entry name" value="IFRD"/>
    <property type="match status" value="1"/>
</dbReference>
<evidence type="ECO:0000313" key="5">
    <source>
        <dbReference type="EMBL" id="SSW99718.1"/>
    </source>
</evidence>
<feature type="domain" description="Interferon-related developmental regulator C-terminal" evidence="3">
    <location>
        <begin position="375"/>
        <end position="425"/>
    </location>
</feature>